<dbReference type="InterPro" id="IPR003148">
    <property type="entry name" value="RCK_N"/>
</dbReference>
<dbReference type="NCBIfam" id="NF007032">
    <property type="entry name" value="PRK09496.1-4"/>
    <property type="match status" value="1"/>
</dbReference>
<dbReference type="PROSITE" id="PS51202">
    <property type="entry name" value="RCK_C"/>
    <property type="match status" value="2"/>
</dbReference>
<evidence type="ECO:0000256" key="4">
    <source>
        <dbReference type="ARBA" id="ARBA00022958"/>
    </source>
</evidence>
<feature type="domain" description="RCK N-terminal" evidence="7">
    <location>
        <begin position="228"/>
        <end position="346"/>
    </location>
</feature>
<organism evidence="9 10">
    <name type="scientific">Schwartzia succinivorans DSM 10502</name>
    <dbReference type="NCBI Taxonomy" id="1123243"/>
    <lineage>
        <taxon>Bacteria</taxon>
        <taxon>Bacillati</taxon>
        <taxon>Bacillota</taxon>
        <taxon>Negativicutes</taxon>
        <taxon>Selenomonadales</taxon>
        <taxon>Selenomonadaceae</taxon>
        <taxon>Schwartzia</taxon>
    </lineage>
</organism>
<dbReference type="PANTHER" id="PTHR43833:SF5">
    <property type="entry name" value="TRK SYSTEM POTASSIUM UPTAKE PROTEIN TRKA"/>
    <property type="match status" value="1"/>
</dbReference>
<reference evidence="9 10" key="1">
    <citation type="submission" date="2016-11" db="EMBL/GenBank/DDBJ databases">
        <authorList>
            <person name="Jaros S."/>
            <person name="Januszkiewicz K."/>
            <person name="Wedrychowicz H."/>
        </authorList>
    </citation>
    <scope>NUCLEOTIDE SEQUENCE [LARGE SCALE GENOMIC DNA]</scope>
    <source>
        <strain evidence="9 10">DSM 10502</strain>
    </source>
</reference>
<evidence type="ECO:0000256" key="2">
    <source>
        <dbReference type="ARBA" id="ARBA00022448"/>
    </source>
</evidence>
<dbReference type="Proteomes" id="UP000184404">
    <property type="component" value="Unassembled WGS sequence"/>
</dbReference>
<dbReference type="InterPro" id="IPR050721">
    <property type="entry name" value="Trk_Ktr_HKT_K-transport"/>
</dbReference>
<keyword evidence="10" id="KW-1185">Reference proteome</keyword>
<dbReference type="NCBIfam" id="NF007039">
    <property type="entry name" value="PRK09496.3-2"/>
    <property type="match status" value="1"/>
</dbReference>
<evidence type="ECO:0000256" key="6">
    <source>
        <dbReference type="ARBA" id="ARBA00023065"/>
    </source>
</evidence>
<evidence type="ECO:0000259" key="7">
    <source>
        <dbReference type="PROSITE" id="PS51201"/>
    </source>
</evidence>
<dbReference type="Gene3D" id="3.40.50.720">
    <property type="entry name" value="NAD(P)-binding Rossmann-like Domain"/>
    <property type="match status" value="2"/>
</dbReference>
<dbReference type="Pfam" id="PF02254">
    <property type="entry name" value="TrkA_N"/>
    <property type="match status" value="2"/>
</dbReference>
<dbReference type="SUPFAM" id="SSF51735">
    <property type="entry name" value="NAD(P)-binding Rossmann-fold domains"/>
    <property type="match status" value="2"/>
</dbReference>
<evidence type="ECO:0000259" key="8">
    <source>
        <dbReference type="PROSITE" id="PS51202"/>
    </source>
</evidence>
<evidence type="ECO:0000256" key="3">
    <source>
        <dbReference type="ARBA" id="ARBA00022538"/>
    </source>
</evidence>
<evidence type="ECO:0000256" key="5">
    <source>
        <dbReference type="ARBA" id="ARBA00023027"/>
    </source>
</evidence>
<dbReference type="RefSeq" id="WP_072935852.1">
    <property type="nucleotide sequence ID" value="NZ_FQUG01000006.1"/>
</dbReference>
<feature type="domain" description="RCK C-terminal" evidence="8">
    <location>
        <begin position="141"/>
        <end position="222"/>
    </location>
</feature>
<name>A0A1M4YJ19_9FIRM</name>
<dbReference type="GO" id="GO:0005886">
    <property type="term" value="C:plasma membrane"/>
    <property type="evidence" value="ECO:0007669"/>
    <property type="project" value="InterPro"/>
</dbReference>
<dbReference type="Gene3D" id="3.30.70.1450">
    <property type="entry name" value="Regulator of K+ conductance, C-terminal domain"/>
    <property type="match status" value="2"/>
</dbReference>
<dbReference type="NCBIfam" id="NF007031">
    <property type="entry name" value="PRK09496.1-2"/>
    <property type="match status" value="1"/>
</dbReference>
<keyword evidence="6" id="KW-0406">Ion transport</keyword>
<dbReference type="STRING" id="1123243.SAMN02745190_01771"/>
<accession>A0A1M4YJ19</accession>
<dbReference type="GO" id="GO:0015079">
    <property type="term" value="F:potassium ion transmembrane transporter activity"/>
    <property type="evidence" value="ECO:0007669"/>
    <property type="project" value="InterPro"/>
</dbReference>
<sequence>MRIVVVGAGKLGYSISELLSREQYEVVLIDRDATRLEEAKNRLDVLTIMANGSHPQTMQDMDVKKADVLIAVTASDETNMVSCMLAKKAGIRHTVARISDLLFIERSKDEIKRMFNIDLLLMPEYIAAREINRILMTPAALNVEDFADGKVRLFETKVKADSKYVGVPFKKLNMPPSILAGMIFRDHRMIIPHGDDCLMPMDNAYFIGSTKDIEAFSKNFVRREAHKLERVLIIGAGRTGRSLATMLDRQGVNVKIIDKDRERSQLAAERLKNNGISILGDGTNIDLLNEESVSAADVVVCLTQDDKLNMMMALLAKHLGARETVVRVARSEYNDLMEKVGIDIVISARLLAASEVLAFVRRGGVVSVSLLEGAQAEAVEVIVQEKSLVAGRPLKEVRVPKECLVCAYVRNGEAFIPNGNSVLMPGDRAVLFIQPKFSQKVMSYFKRG</sequence>
<dbReference type="InterPro" id="IPR036721">
    <property type="entry name" value="RCK_C_sf"/>
</dbReference>
<keyword evidence="3" id="KW-0633">Potassium transport</keyword>
<dbReference type="PRINTS" id="PR00335">
    <property type="entry name" value="KUPTAKETRKA"/>
</dbReference>
<keyword evidence="5" id="KW-0520">NAD</keyword>
<dbReference type="AlphaFoldDB" id="A0A1M4YJ19"/>
<dbReference type="PANTHER" id="PTHR43833">
    <property type="entry name" value="POTASSIUM CHANNEL PROTEIN 2-RELATED-RELATED"/>
    <property type="match status" value="1"/>
</dbReference>
<evidence type="ECO:0000313" key="10">
    <source>
        <dbReference type="Proteomes" id="UP000184404"/>
    </source>
</evidence>
<dbReference type="Pfam" id="PF02080">
    <property type="entry name" value="TrkA_C"/>
    <property type="match status" value="2"/>
</dbReference>
<dbReference type="PROSITE" id="PS51201">
    <property type="entry name" value="RCK_N"/>
    <property type="match status" value="2"/>
</dbReference>
<dbReference type="OrthoDB" id="9775180at2"/>
<evidence type="ECO:0000313" key="9">
    <source>
        <dbReference type="EMBL" id="SHF05721.1"/>
    </source>
</evidence>
<evidence type="ECO:0000256" key="1">
    <source>
        <dbReference type="ARBA" id="ARBA00017378"/>
    </source>
</evidence>
<dbReference type="EMBL" id="FQUG01000006">
    <property type="protein sequence ID" value="SHF05721.1"/>
    <property type="molecule type" value="Genomic_DNA"/>
</dbReference>
<protein>
    <recommendedName>
        <fullName evidence="1">Trk system potassium uptake protein TrkA</fullName>
    </recommendedName>
</protein>
<keyword evidence="2" id="KW-0813">Transport</keyword>
<dbReference type="InterPro" id="IPR006037">
    <property type="entry name" value="RCK_C"/>
</dbReference>
<dbReference type="SUPFAM" id="SSF116726">
    <property type="entry name" value="TrkA C-terminal domain-like"/>
    <property type="match status" value="2"/>
</dbReference>
<dbReference type="InterPro" id="IPR006036">
    <property type="entry name" value="K_uptake_TrkA"/>
</dbReference>
<gene>
    <name evidence="9" type="ORF">SAMN02745190_01771</name>
</gene>
<dbReference type="InterPro" id="IPR036291">
    <property type="entry name" value="NAD(P)-bd_dom_sf"/>
</dbReference>
<proteinExistence type="predicted"/>
<feature type="domain" description="RCK N-terminal" evidence="7">
    <location>
        <begin position="1"/>
        <end position="121"/>
    </location>
</feature>
<feature type="domain" description="RCK C-terminal" evidence="8">
    <location>
        <begin position="366"/>
        <end position="447"/>
    </location>
</feature>
<keyword evidence="4" id="KW-0630">Potassium</keyword>
<dbReference type="NCBIfam" id="NF007041">
    <property type="entry name" value="PRK09496.3-4"/>
    <property type="match status" value="1"/>
</dbReference>